<dbReference type="AlphaFoldDB" id="A0A9P4NHQ3"/>
<organism evidence="2 3">
    <name type="scientific">Tothia fuscella</name>
    <dbReference type="NCBI Taxonomy" id="1048955"/>
    <lineage>
        <taxon>Eukaryota</taxon>
        <taxon>Fungi</taxon>
        <taxon>Dikarya</taxon>
        <taxon>Ascomycota</taxon>
        <taxon>Pezizomycotina</taxon>
        <taxon>Dothideomycetes</taxon>
        <taxon>Pleosporomycetidae</taxon>
        <taxon>Venturiales</taxon>
        <taxon>Cylindrosympodiaceae</taxon>
        <taxon>Tothia</taxon>
    </lineage>
</organism>
<evidence type="ECO:0000313" key="3">
    <source>
        <dbReference type="Proteomes" id="UP000800235"/>
    </source>
</evidence>
<evidence type="ECO:0000256" key="1">
    <source>
        <dbReference type="SAM" id="MobiDB-lite"/>
    </source>
</evidence>
<feature type="compositionally biased region" description="Polar residues" evidence="1">
    <location>
        <begin position="121"/>
        <end position="132"/>
    </location>
</feature>
<reference evidence="2" key="1">
    <citation type="journal article" date="2020" name="Stud. Mycol.">
        <title>101 Dothideomycetes genomes: a test case for predicting lifestyles and emergence of pathogens.</title>
        <authorList>
            <person name="Haridas S."/>
            <person name="Albert R."/>
            <person name="Binder M."/>
            <person name="Bloem J."/>
            <person name="Labutti K."/>
            <person name="Salamov A."/>
            <person name="Andreopoulos B."/>
            <person name="Baker S."/>
            <person name="Barry K."/>
            <person name="Bills G."/>
            <person name="Bluhm B."/>
            <person name="Cannon C."/>
            <person name="Castanera R."/>
            <person name="Culley D."/>
            <person name="Daum C."/>
            <person name="Ezra D."/>
            <person name="Gonzalez J."/>
            <person name="Henrissat B."/>
            <person name="Kuo A."/>
            <person name="Liang C."/>
            <person name="Lipzen A."/>
            <person name="Lutzoni F."/>
            <person name="Magnuson J."/>
            <person name="Mondo S."/>
            <person name="Nolan M."/>
            <person name="Ohm R."/>
            <person name="Pangilinan J."/>
            <person name="Park H.-J."/>
            <person name="Ramirez L."/>
            <person name="Alfaro M."/>
            <person name="Sun H."/>
            <person name="Tritt A."/>
            <person name="Yoshinaga Y."/>
            <person name="Zwiers L.-H."/>
            <person name="Turgeon B."/>
            <person name="Goodwin S."/>
            <person name="Spatafora J."/>
            <person name="Crous P."/>
            <person name="Grigoriev I."/>
        </authorList>
    </citation>
    <scope>NUCLEOTIDE SEQUENCE</scope>
    <source>
        <strain evidence="2">CBS 130266</strain>
    </source>
</reference>
<accession>A0A9P4NHQ3</accession>
<comment type="caution">
    <text evidence="2">The sequence shown here is derived from an EMBL/GenBank/DDBJ whole genome shotgun (WGS) entry which is preliminary data.</text>
</comment>
<feature type="region of interest" description="Disordered" evidence="1">
    <location>
        <begin position="115"/>
        <end position="159"/>
    </location>
</feature>
<keyword evidence="3" id="KW-1185">Reference proteome</keyword>
<feature type="region of interest" description="Disordered" evidence="1">
    <location>
        <begin position="218"/>
        <end position="258"/>
    </location>
</feature>
<name>A0A9P4NHQ3_9PEZI</name>
<feature type="compositionally biased region" description="Polar residues" evidence="1">
    <location>
        <begin position="245"/>
        <end position="258"/>
    </location>
</feature>
<sequence length="258" mass="27369">MYFTHDLEWSDSTDREHEHAHADQKEMNMWKAMRTPGLKVQMKRPMSSGGELMDAGGKATKRIGGASKGDHTVVVLGQDGYGGSESVRMEGRGAETVGLGGIQRDSNNISAAARYDAGDPTHTTGLPATVSKNGAAVGKRPSSDSHSQPIASKKSSKKQKTLAALTCMTTPHITATTSTIVPQPAGGGRQKRLPAPYEVRDSVDSNWTDIGLLISEQGDQSLHSKATITHTPQGDPPGRMLSPGRGQQQPTTSAPQAY</sequence>
<dbReference type="Proteomes" id="UP000800235">
    <property type="component" value="Unassembled WGS sequence"/>
</dbReference>
<dbReference type="EMBL" id="MU007099">
    <property type="protein sequence ID" value="KAF2421250.1"/>
    <property type="molecule type" value="Genomic_DNA"/>
</dbReference>
<feature type="compositionally biased region" description="Polar residues" evidence="1">
    <location>
        <begin position="218"/>
        <end position="232"/>
    </location>
</feature>
<proteinExistence type="predicted"/>
<protein>
    <submittedName>
        <fullName evidence="2">Uncharacterized protein</fullName>
    </submittedName>
</protein>
<feature type="region of interest" description="Disordered" evidence="1">
    <location>
        <begin position="1"/>
        <end position="24"/>
    </location>
</feature>
<gene>
    <name evidence="2" type="ORF">EJ08DRAFT_665200</name>
</gene>
<evidence type="ECO:0000313" key="2">
    <source>
        <dbReference type="EMBL" id="KAF2421250.1"/>
    </source>
</evidence>